<name>A0A562TLJ5_9SPHI</name>
<dbReference type="EMBL" id="VLLI01000020">
    <property type="protein sequence ID" value="TWI94372.1"/>
    <property type="molecule type" value="Genomic_DNA"/>
</dbReference>
<evidence type="ECO:0000313" key="2">
    <source>
        <dbReference type="Proteomes" id="UP000317010"/>
    </source>
</evidence>
<dbReference type="InterPro" id="IPR009351">
    <property type="entry name" value="AlkZ-like"/>
</dbReference>
<evidence type="ECO:0000313" key="1">
    <source>
        <dbReference type="EMBL" id="TWI94372.1"/>
    </source>
</evidence>
<accession>A0A562TLJ5</accession>
<dbReference type="PANTHER" id="PTHR38479">
    <property type="entry name" value="LMO0824 PROTEIN"/>
    <property type="match status" value="1"/>
</dbReference>
<dbReference type="Pfam" id="PF06224">
    <property type="entry name" value="AlkZ-like"/>
    <property type="match status" value="1"/>
</dbReference>
<dbReference type="GO" id="GO:0003677">
    <property type="term" value="F:DNA binding"/>
    <property type="evidence" value="ECO:0007669"/>
    <property type="project" value="UniProtKB-KW"/>
</dbReference>
<keyword evidence="2" id="KW-1185">Reference proteome</keyword>
<dbReference type="RefSeq" id="WP_144916623.1">
    <property type="nucleotide sequence ID" value="NZ_VLLI01000020.1"/>
</dbReference>
<keyword evidence="1" id="KW-0238">DNA-binding</keyword>
<dbReference type="PANTHER" id="PTHR38479:SF2">
    <property type="entry name" value="WINGED HELIX DNA-BINDING DOMAIN-CONTAINING PROTEIN"/>
    <property type="match status" value="1"/>
</dbReference>
<reference evidence="1 2" key="1">
    <citation type="submission" date="2019-07" db="EMBL/GenBank/DDBJ databases">
        <title>Genomic Encyclopedia of Archaeal and Bacterial Type Strains, Phase II (KMG-II): from individual species to whole genera.</title>
        <authorList>
            <person name="Goeker M."/>
        </authorList>
    </citation>
    <scope>NUCLEOTIDE SEQUENCE [LARGE SCALE GENOMIC DNA]</scope>
    <source>
        <strain evidence="1 2">ATCC BAA-1854</strain>
    </source>
</reference>
<sequence length="350" mass="39196">MTYQDIAQQRIYNQYIVNAVFKQPADIVKYMGAIQAQDYAGAKWAVGLRLKNGKDAAVDKALADGSIIRTHVLRPTWHFVSPYDLRWMLDLTAARIKAAAAPWYKKLELDAAVLKKCNDVLARALEGNKQLNRAEIMTVLQQAGIATDDLRFVHLLMWAELEKVICSGGRQGKQFTYALFDDRVPLASPKAKEEALAELAGRYFTSRSPATLQDFTWWSGLTTADAKTGLELVKADLLNLKMEGVDYWMGSELPDNNIKVQAAHLLPAFDEFAVSYKDRTAAVKHEYLTQARYVIFDPSIVVNNQIVGTWKRTINKTGVDITVNLFGKLNKTQTAAVDAAAIRYLKFMKG</sequence>
<proteinExistence type="predicted"/>
<dbReference type="AlphaFoldDB" id="A0A562TLJ5"/>
<comment type="caution">
    <text evidence="1">The sequence shown here is derived from an EMBL/GenBank/DDBJ whole genome shotgun (WGS) entry which is preliminary data.</text>
</comment>
<dbReference type="OrthoDB" id="2210247at2"/>
<dbReference type="Proteomes" id="UP000317010">
    <property type="component" value="Unassembled WGS sequence"/>
</dbReference>
<organism evidence="1 2">
    <name type="scientific">Mucilaginibacter frigoritolerans</name>
    <dbReference type="NCBI Taxonomy" id="652788"/>
    <lineage>
        <taxon>Bacteria</taxon>
        <taxon>Pseudomonadati</taxon>
        <taxon>Bacteroidota</taxon>
        <taxon>Sphingobacteriia</taxon>
        <taxon>Sphingobacteriales</taxon>
        <taxon>Sphingobacteriaceae</taxon>
        <taxon>Mucilaginibacter</taxon>
    </lineage>
</organism>
<protein>
    <submittedName>
        <fullName evidence="1">Winged helix DNA-binding protein</fullName>
    </submittedName>
</protein>
<gene>
    <name evidence="1" type="ORF">JN11_04763</name>
</gene>